<dbReference type="AlphaFoldDB" id="A0A420HML0"/>
<sequence length="462" mass="51801">MTPYKRTNINPNILNTKIKYKPQSQLTVIAYFLKDFLNMAYSHDNVKLFSLEGKGLKLDSVEDVEQHFGRLREMEHVEEVRLQGNTLGVIPCQILGEILRTKKNLLVANLADIFTGRLLTEIPKALKYLLDALLTLPKLNKVILNDNAFGLKTSGPLVDFLSSHVPLQHLILNNNGLGPESSIKVAEALILLHAKKEEARKEGKDVPNLETIICGRNRLESASMMAWAKVFSLHTGVKEVKMAQNGIRSIGIYVLLNDGLRHAKGIRVLDLEDNTFLTKGASALAKVVPSWIELRELGVGDCFLESRGSLLLVKALGQGMNQNLEVLRLQYNQLNSKTLSKLAIVVKTTMPNLRKMALHGNRFEGENQDVVTLRKLLSEHKDKLQSSSTTDDDWGLDPFESDESEGSEGSEESEWKDSEPEDDKLRQRVLDMARDVLGPSTFQPKDKNPVDQLTHKLEKIEI</sequence>
<dbReference type="GO" id="GO:0005829">
    <property type="term" value="C:cytosol"/>
    <property type="evidence" value="ECO:0007669"/>
    <property type="project" value="TreeGrafter"/>
</dbReference>
<feature type="compositionally biased region" description="Acidic residues" evidence="4">
    <location>
        <begin position="390"/>
        <end position="412"/>
    </location>
</feature>
<dbReference type="InterPro" id="IPR001611">
    <property type="entry name" value="Leu-rich_rpt"/>
</dbReference>
<dbReference type="CDD" id="cd00116">
    <property type="entry name" value="LRR_RI"/>
    <property type="match status" value="1"/>
</dbReference>
<dbReference type="Gene3D" id="3.80.10.10">
    <property type="entry name" value="Ribonuclease Inhibitor"/>
    <property type="match status" value="1"/>
</dbReference>
<dbReference type="GO" id="GO:0031267">
    <property type="term" value="F:small GTPase binding"/>
    <property type="evidence" value="ECO:0007669"/>
    <property type="project" value="TreeGrafter"/>
</dbReference>
<proteinExistence type="predicted"/>
<dbReference type="Proteomes" id="UP000283383">
    <property type="component" value="Unassembled WGS sequence"/>
</dbReference>
<keyword evidence="6" id="KW-1185">Reference proteome</keyword>
<dbReference type="GO" id="GO:0048471">
    <property type="term" value="C:perinuclear region of cytoplasm"/>
    <property type="evidence" value="ECO:0007669"/>
    <property type="project" value="TreeGrafter"/>
</dbReference>
<comment type="caution">
    <text evidence="5">The sequence shown here is derived from an EMBL/GenBank/DDBJ whole genome shotgun (WGS) entry which is preliminary data.</text>
</comment>
<dbReference type="EMBL" id="MCBQ01018067">
    <property type="protein sequence ID" value="RKF58665.1"/>
    <property type="molecule type" value="Genomic_DNA"/>
</dbReference>
<organism evidence="5 6">
    <name type="scientific">Golovinomyces cichoracearum</name>
    <dbReference type="NCBI Taxonomy" id="62708"/>
    <lineage>
        <taxon>Eukaryota</taxon>
        <taxon>Fungi</taxon>
        <taxon>Dikarya</taxon>
        <taxon>Ascomycota</taxon>
        <taxon>Pezizomycotina</taxon>
        <taxon>Leotiomycetes</taxon>
        <taxon>Erysiphales</taxon>
        <taxon>Erysiphaceae</taxon>
        <taxon>Golovinomyces</taxon>
    </lineage>
</organism>
<evidence type="ECO:0000313" key="5">
    <source>
        <dbReference type="EMBL" id="RKF58665.1"/>
    </source>
</evidence>
<feature type="compositionally biased region" description="Basic and acidic residues" evidence="4">
    <location>
        <begin position="413"/>
        <end position="434"/>
    </location>
</feature>
<accession>A0A420HML0</accession>
<feature type="compositionally biased region" description="Basic and acidic residues" evidence="4">
    <location>
        <begin position="444"/>
        <end position="462"/>
    </location>
</feature>
<protein>
    <submittedName>
        <fullName evidence="5">Ran GTPase-activating protein 1</fullName>
    </submittedName>
</protein>
<dbReference type="GO" id="GO:0006913">
    <property type="term" value="P:nucleocytoplasmic transport"/>
    <property type="evidence" value="ECO:0007669"/>
    <property type="project" value="TreeGrafter"/>
</dbReference>
<gene>
    <name evidence="5" type="ORF">GcM3_180004</name>
</gene>
<evidence type="ECO:0000256" key="4">
    <source>
        <dbReference type="SAM" id="MobiDB-lite"/>
    </source>
</evidence>
<dbReference type="PANTHER" id="PTHR24113:SF12">
    <property type="entry name" value="RAN GTPASE-ACTIVATING PROTEIN 1"/>
    <property type="match status" value="1"/>
</dbReference>
<keyword evidence="1" id="KW-0343">GTPase activation</keyword>
<name>A0A420HML0_9PEZI</name>
<evidence type="ECO:0000256" key="1">
    <source>
        <dbReference type="ARBA" id="ARBA00022468"/>
    </source>
</evidence>
<keyword evidence="3" id="KW-0677">Repeat</keyword>
<dbReference type="PANTHER" id="PTHR24113">
    <property type="entry name" value="RAN GTPASE-ACTIVATING PROTEIN 1"/>
    <property type="match status" value="1"/>
</dbReference>
<dbReference type="GO" id="GO:0005096">
    <property type="term" value="F:GTPase activator activity"/>
    <property type="evidence" value="ECO:0007669"/>
    <property type="project" value="UniProtKB-KW"/>
</dbReference>
<reference evidence="5 6" key="1">
    <citation type="journal article" date="2018" name="BMC Genomics">
        <title>Comparative genome analyses reveal sequence features reflecting distinct modes of host-adaptation between dicot and monocot powdery mildew.</title>
        <authorList>
            <person name="Wu Y."/>
            <person name="Ma X."/>
            <person name="Pan Z."/>
            <person name="Kale S.D."/>
            <person name="Song Y."/>
            <person name="King H."/>
            <person name="Zhang Q."/>
            <person name="Presley C."/>
            <person name="Deng X."/>
            <person name="Wei C.I."/>
            <person name="Xiao S."/>
        </authorList>
    </citation>
    <scope>NUCLEOTIDE SEQUENCE [LARGE SCALE GENOMIC DNA]</scope>
    <source>
        <strain evidence="5">UMSG3</strain>
    </source>
</reference>
<dbReference type="GO" id="GO:0005634">
    <property type="term" value="C:nucleus"/>
    <property type="evidence" value="ECO:0007669"/>
    <property type="project" value="TreeGrafter"/>
</dbReference>
<dbReference type="SUPFAM" id="SSF52047">
    <property type="entry name" value="RNI-like"/>
    <property type="match status" value="1"/>
</dbReference>
<dbReference type="SMART" id="SM00368">
    <property type="entry name" value="LRR_RI"/>
    <property type="match status" value="6"/>
</dbReference>
<keyword evidence="2" id="KW-0433">Leucine-rich repeat</keyword>
<dbReference type="InterPro" id="IPR032675">
    <property type="entry name" value="LRR_dom_sf"/>
</dbReference>
<evidence type="ECO:0000256" key="2">
    <source>
        <dbReference type="ARBA" id="ARBA00022614"/>
    </source>
</evidence>
<dbReference type="InterPro" id="IPR027038">
    <property type="entry name" value="RanGap"/>
</dbReference>
<feature type="region of interest" description="Disordered" evidence="4">
    <location>
        <begin position="381"/>
        <end position="462"/>
    </location>
</feature>
<dbReference type="STRING" id="62708.A0A420HML0"/>
<dbReference type="Pfam" id="PF13516">
    <property type="entry name" value="LRR_6"/>
    <property type="match status" value="1"/>
</dbReference>
<evidence type="ECO:0000256" key="3">
    <source>
        <dbReference type="ARBA" id="ARBA00022737"/>
    </source>
</evidence>
<evidence type="ECO:0000313" key="6">
    <source>
        <dbReference type="Proteomes" id="UP000283383"/>
    </source>
</evidence>